<keyword evidence="2" id="KW-0479">Metal-binding</keyword>
<comment type="subcellular location">
    <subcellularLocation>
        <location evidence="1">Nucleus</location>
    </subcellularLocation>
</comment>
<dbReference type="GO" id="GO:0005634">
    <property type="term" value="C:nucleus"/>
    <property type="evidence" value="ECO:0007669"/>
    <property type="project" value="UniProtKB-SubCell"/>
</dbReference>
<dbReference type="PROSITE" id="PS50157">
    <property type="entry name" value="ZINC_FINGER_C2H2_2"/>
    <property type="match status" value="2"/>
</dbReference>
<dbReference type="Pfam" id="PF00096">
    <property type="entry name" value="zf-C2H2"/>
    <property type="match status" value="2"/>
</dbReference>
<keyword evidence="4 10" id="KW-0863">Zinc-finger</keyword>
<evidence type="ECO:0000256" key="4">
    <source>
        <dbReference type="ARBA" id="ARBA00022771"/>
    </source>
</evidence>
<keyword evidence="3" id="KW-0677">Repeat</keyword>
<evidence type="ECO:0000256" key="6">
    <source>
        <dbReference type="ARBA" id="ARBA00023015"/>
    </source>
</evidence>
<sequence length="274" mass="30585">MYALKEHLKCHIGERNFTCKICGKGFVTNAVLKRHLTIHTSARPYACPYCTKRFKTAILCRKHIKVHKRHLSLQIHALNETGELANIEDTNTSPTVALNDSLSENPFSNALTDGSCNLGLSLENLTNNTEIAEETNGDRSSVSSNTRLKIENLQVQENKNNSVSKILYSDENGIIISTETENSTQAKDNLQNILNQQLYQTSTISQNFVDKNTNFTLMSDPTNVNDLGNVEDSLNFPQENLSDDNGCPTLFINFDDLQAFTSANLYNACFAQLK</sequence>
<dbReference type="AlphaFoldDB" id="A0A8K0CNK5"/>
<organism evidence="12 13">
    <name type="scientific">Ignelater luminosus</name>
    <name type="common">Cucubano</name>
    <name type="synonym">Pyrophorus luminosus</name>
    <dbReference type="NCBI Taxonomy" id="2038154"/>
    <lineage>
        <taxon>Eukaryota</taxon>
        <taxon>Metazoa</taxon>
        <taxon>Ecdysozoa</taxon>
        <taxon>Arthropoda</taxon>
        <taxon>Hexapoda</taxon>
        <taxon>Insecta</taxon>
        <taxon>Pterygota</taxon>
        <taxon>Neoptera</taxon>
        <taxon>Endopterygota</taxon>
        <taxon>Coleoptera</taxon>
        <taxon>Polyphaga</taxon>
        <taxon>Elateriformia</taxon>
        <taxon>Elateroidea</taxon>
        <taxon>Elateridae</taxon>
        <taxon>Agrypninae</taxon>
        <taxon>Pyrophorini</taxon>
        <taxon>Ignelater</taxon>
    </lineage>
</organism>
<comment type="caution">
    <text evidence="12">The sequence shown here is derived from an EMBL/GenBank/DDBJ whole genome shotgun (WGS) entry which is preliminary data.</text>
</comment>
<dbReference type="Proteomes" id="UP000801492">
    <property type="component" value="Unassembled WGS sequence"/>
</dbReference>
<proteinExistence type="inferred from homology"/>
<evidence type="ECO:0000259" key="11">
    <source>
        <dbReference type="PROSITE" id="PS50157"/>
    </source>
</evidence>
<comment type="similarity">
    <text evidence="9">Belongs to the sal C2H2-type zinc-finger protein family.</text>
</comment>
<evidence type="ECO:0000256" key="2">
    <source>
        <dbReference type="ARBA" id="ARBA00022723"/>
    </source>
</evidence>
<evidence type="ECO:0000256" key="10">
    <source>
        <dbReference type="PROSITE-ProRule" id="PRU00042"/>
    </source>
</evidence>
<dbReference type="PANTHER" id="PTHR23233:SF84">
    <property type="entry name" value="FI23031P1"/>
    <property type="match status" value="1"/>
</dbReference>
<protein>
    <recommendedName>
        <fullName evidence="11">C2H2-type domain-containing protein</fullName>
    </recommendedName>
</protein>
<dbReference type="FunFam" id="3.30.160.60:FF:000624">
    <property type="entry name" value="zinc finger protein 697"/>
    <property type="match status" value="1"/>
</dbReference>
<dbReference type="InterPro" id="IPR013087">
    <property type="entry name" value="Znf_C2H2_type"/>
</dbReference>
<dbReference type="SUPFAM" id="SSF57667">
    <property type="entry name" value="beta-beta-alpha zinc fingers"/>
    <property type="match status" value="1"/>
</dbReference>
<dbReference type="GO" id="GO:0000981">
    <property type="term" value="F:DNA-binding transcription factor activity, RNA polymerase II-specific"/>
    <property type="evidence" value="ECO:0007669"/>
    <property type="project" value="TreeGrafter"/>
</dbReference>
<accession>A0A8K0CNK5</accession>
<keyword evidence="6" id="KW-0805">Transcription regulation</keyword>
<keyword evidence="8" id="KW-0539">Nucleus</keyword>
<dbReference type="Gene3D" id="3.30.160.60">
    <property type="entry name" value="Classic Zinc Finger"/>
    <property type="match status" value="2"/>
</dbReference>
<evidence type="ECO:0000313" key="12">
    <source>
        <dbReference type="EMBL" id="KAF2890705.1"/>
    </source>
</evidence>
<evidence type="ECO:0000313" key="13">
    <source>
        <dbReference type="Proteomes" id="UP000801492"/>
    </source>
</evidence>
<dbReference type="PROSITE" id="PS00028">
    <property type="entry name" value="ZINC_FINGER_C2H2_1"/>
    <property type="match status" value="2"/>
</dbReference>
<evidence type="ECO:0000256" key="8">
    <source>
        <dbReference type="ARBA" id="ARBA00023242"/>
    </source>
</evidence>
<feature type="non-terminal residue" evidence="12">
    <location>
        <position position="1"/>
    </location>
</feature>
<reference evidence="12" key="1">
    <citation type="submission" date="2019-08" db="EMBL/GenBank/DDBJ databases">
        <title>The genome of the North American firefly Photinus pyralis.</title>
        <authorList>
            <consortium name="Photinus pyralis genome working group"/>
            <person name="Fallon T.R."/>
            <person name="Sander Lower S.E."/>
            <person name="Weng J.-K."/>
        </authorList>
    </citation>
    <scope>NUCLEOTIDE SEQUENCE</scope>
    <source>
        <strain evidence="12">TRF0915ILg1</strain>
        <tissue evidence="12">Whole body</tissue>
    </source>
</reference>
<dbReference type="GO" id="GO:0008270">
    <property type="term" value="F:zinc ion binding"/>
    <property type="evidence" value="ECO:0007669"/>
    <property type="project" value="UniProtKB-KW"/>
</dbReference>
<feature type="domain" description="C2H2-type" evidence="11">
    <location>
        <begin position="17"/>
        <end position="44"/>
    </location>
</feature>
<evidence type="ECO:0000256" key="1">
    <source>
        <dbReference type="ARBA" id="ARBA00004123"/>
    </source>
</evidence>
<gene>
    <name evidence="12" type="ORF">ILUMI_15468</name>
</gene>
<dbReference type="InterPro" id="IPR051565">
    <property type="entry name" value="Sal_C2H2-zinc-finger"/>
</dbReference>
<dbReference type="GO" id="GO:0000978">
    <property type="term" value="F:RNA polymerase II cis-regulatory region sequence-specific DNA binding"/>
    <property type="evidence" value="ECO:0007669"/>
    <property type="project" value="TreeGrafter"/>
</dbReference>
<keyword evidence="13" id="KW-1185">Reference proteome</keyword>
<evidence type="ECO:0000256" key="9">
    <source>
        <dbReference type="ARBA" id="ARBA00038474"/>
    </source>
</evidence>
<keyword evidence="5" id="KW-0862">Zinc</keyword>
<dbReference type="InterPro" id="IPR036236">
    <property type="entry name" value="Znf_C2H2_sf"/>
</dbReference>
<dbReference type="EMBL" id="VTPC01047794">
    <property type="protein sequence ID" value="KAF2890705.1"/>
    <property type="molecule type" value="Genomic_DNA"/>
</dbReference>
<feature type="domain" description="C2H2-type" evidence="11">
    <location>
        <begin position="45"/>
        <end position="67"/>
    </location>
</feature>
<dbReference type="PANTHER" id="PTHR23233">
    <property type="entry name" value="SAL-LIKE PROTEIN"/>
    <property type="match status" value="1"/>
</dbReference>
<evidence type="ECO:0000256" key="5">
    <source>
        <dbReference type="ARBA" id="ARBA00022833"/>
    </source>
</evidence>
<evidence type="ECO:0000256" key="7">
    <source>
        <dbReference type="ARBA" id="ARBA00023163"/>
    </source>
</evidence>
<dbReference type="SMART" id="SM00355">
    <property type="entry name" value="ZnF_C2H2"/>
    <property type="match status" value="2"/>
</dbReference>
<name>A0A8K0CNK5_IGNLU</name>
<keyword evidence="7" id="KW-0804">Transcription</keyword>
<dbReference type="OrthoDB" id="4748970at2759"/>
<evidence type="ECO:0000256" key="3">
    <source>
        <dbReference type="ARBA" id="ARBA00022737"/>
    </source>
</evidence>